<dbReference type="InterPro" id="IPR036770">
    <property type="entry name" value="Ankyrin_rpt-contain_sf"/>
</dbReference>
<dbReference type="InterPro" id="IPR050889">
    <property type="entry name" value="Dendritic_Spine_Reg/Scaffold"/>
</dbReference>
<dbReference type="PROSITE" id="PS50297">
    <property type="entry name" value="ANK_REP_REGION"/>
    <property type="match status" value="3"/>
</dbReference>
<dbReference type="AlphaFoldDB" id="A0ABD2W0Z2"/>
<evidence type="ECO:0000256" key="3">
    <source>
        <dbReference type="PROSITE-ProRule" id="PRU00023"/>
    </source>
</evidence>
<keyword evidence="2 3" id="KW-0040">ANK repeat</keyword>
<feature type="repeat" description="ANK" evidence="3">
    <location>
        <begin position="145"/>
        <end position="177"/>
    </location>
</feature>
<sequence length="411" mass="47555">MGRTNRNINIISKSKGQLSNLRHLFQAKEIDWLLLQAVKNIENHREQRFVQYVISTGYKDKPDVDEDGKPSPYRTTPVHQIARCRPLNLASVVRDLFKLYDRFDVNYTDEFGLTHLHVACMAGCLEVVRKFLEFDHDPYCLEAETGDSPLHLALAHKRTEVAKLLLKSGANPNSVNKRKLTPLHIICKRDRDNYDSVKMLFELSDDKYRPVQVNARDELGNTPLLCTLFRRRINLFELLLRNGANPNIANADGWTPLHFMCRKYHDEVLMKIFFDINKEIQQTVQIDSQDSWGRTPLHLALDDPDVDKTRIIRALMKRGANPNLADTQGSTPLHVLCKRRYSDDYKLAEMFFELGDENYQPMQIDRQDEFGRTPLYLALCYNYEKMAELLLRRGANPNLANSEGLTALHII</sequence>
<evidence type="ECO:0000256" key="2">
    <source>
        <dbReference type="ARBA" id="ARBA00023043"/>
    </source>
</evidence>
<reference evidence="4 5" key="1">
    <citation type="journal article" date="2024" name="bioRxiv">
        <title>A reference genome for Trichogramma kaykai: A tiny desert-dwelling parasitoid wasp with competing sex-ratio distorters.</title>
        <authorList>
            <person name="Culotta J."/>
            <person name="Lindsey A.R."/>
        </authorList>
    </citation>
    <scope>NUCLEOTIDE SEQUENCE [LARGE SCALE GENOMIC DNA]</scope>
    <source>
        <strain evidence="4 5">KSX58</strain>
    </source>
</reference>
<dbReference type="EMBL" id="JBJJXI010000146">
    <property type="protein sequence ID" value="KAL3386463.1"/>
    <property type="molecule type" value="Genomic_DNA"/>
</dbReference>
<dbReference type="PROSITE" id="PS50088">
    <property type="entry name" value="ANK_REPEAT"/>
    <property type="match status" value="4"/>
</dbReference>
<organism evidence="4 5">
    <name type="scientific">Trichogramma kaykai</name>
    <dbReference type="NCBI Taxonomy" id="54128"/>
    <lineage>
        <taxon>Eukaryota</taxon>
        <taxon>Metazoa</taxon>
        <taxon>Ecdysozoa</taxon>
        <taxon>Arthropoda</taxon>
        <taxon>Hexapoda</taxon>
        <taxon>Insecta</taxon>
        <taxon>Pterygota</taxon>
        <taxon>Neoptera</taxon>
        <taxon>Endopterygota</taxon>
        <taxon>Hymenoptera</taxon>
        <taxon>Apocrita</taxon>
        <taxon>Proctotrupomorpha</taxon>
        <taxon>Chalcidoidea</taxon>
        <taxon>Trichogrammatidae</taxon>
        <taxon>Trichogramma</taxon>
    </lineage>
</organism>
<dbReference type="SUPFAM" id="SSF48403">
    <property type="entry name" value="Ankyrin repeat"/>
    <property type="match status" value="2"/>
</dbReference>
<dbReference type="PANTHER" id="PTHR24166:SF48">
    <property type="entry name" value="PROTEIN VAPYRIN"/>
    <property type="match status" value="1"/>
</dbReference>
<comment type="caution">
    <text evidence="4">The sequence shown here is derived from an EMBL/GenBank/DDBJ whole genome shotgun (WGS) entry which is preliminary data.</text>
</comment>
<dbReference type="PANTHER" id="PTHR24166">
    <property type="entry name" value="ROLLING PEBBLES, ISOFORM B"/>
    <property type="match status" value="1"/>
</dbReference>
<dbReference type="SMART" id="SM00248">
    <property type="entry name" value="ANK"/>
    <property type="match status" value="8"/>
</dbReference>
<dbReference type="InterPro" id="IPR002110">
    <property type="entry name" value="Ankyrin_rpt"/>
</dbReference>
<feature type="repeat" description="ANK" evidence="3">
    <location>
        <begin position="219"/>
        <end position="251"/>
    </location>
</feature>
<dbReference type="Pfam" id="PF00023">
    <property type="entry name" value="Ank"/>
    <property type="match status" value="1"/>
</dbReference>
<evidence type="ECO:0000256" key="1">
    <source>
        <dbReference type="ARBA" id="ARBA00022737"/>
    </source>
</evidence>
<dbReference type="PRINTS" id="PR01415">
    <property type="entry name" value="ANKYRIN"/>
</dbReference>
<name>A0ABD2W0Z2_9HYME</name>
<keyword evidence="1" id="KW-0677">Repeat</keyword>
<proteinExistence type="predicted"/>
<dbReference type="Pfam" id="PF12796">
    <property type="entry name" value="Ank_2"/>
    <property type="match status" value="2"/>
</dbReference>
<dbReference type="Gene3D" id="1.25.40.20">
    <property type="entry name" value="Ankyrin repeat-containing domain"/>
    <property type="match status" value="2"/>
</dbReference>
<evidence type="ECO:0000313" key="4">
    <source>
        <dbReference type="EMBL" id="KAL3386463.1"/>
    </source>
</evidence>
<dbReference type="Proteomes" id="UP001627154">
    <property type="component" value="Unassembled WGS sequence"/>
</dbReference>
<gene>
    <name evidence="4" type="ORF">TKK_017970</name>
</gene>
<feature type="repeat" description="ANK" evidence="3">
    <location>
        <begin position="292"/>
        <end position="327"/>
    </location>
</feature>
<feature type="repeat" description="ANK" evidence="3">
    <location>
        <begin position="370"/>
        <end position="402"/>
    </location>
</feature>
<accession>A0ABD2W0Z2</accession>
<keyword evidence="5" id="KW-1185">Reference proteome</keyword>
<protein>
    <submittedName>
        <fullName evidence="4">Uncharacterized protein</fullName>
    </submittedName>
</protein>
<evidence type="ECO:0000313" key="5">
    <source>
        <dbReference type="Proteomes" id="UP001627154"/>
    </source>
</evidence>